<evidence type="ECO:0000256" key="2">
    <source>
        <dbReference type="SAM" id="SignalP"/>
    </source>
</evidence>
<dbReference type="SUPFAM" id="SSF56436">
    <property type="entry name" value="C-type lectin-like"/>
    <property type="match status" value="1"/>
</dbReference>
<evidence type="ECO:0000313" key="5">
    <source>
        <dbReference type="Proteomes" id="UP001177023"/>
    </source>
</evidence>
<dbReference type="EMBL" id="CATQJA010002601">
    <property type="protein sequence ID" value="CAJ0572630.1"/>
    <property type="molecule type" value="Genomic_DNA"/>
</dbReference>
<evidence type="ECO:0000313" key="4">
    <source>
        <dbReference type="EMBL" id="CAJ0572630.1"/>
    </source>
</evidence>
<feature type="chain" id="PRO_5041246380" description="C-type lectin domain-containing protein" evidence="2">
    <location>
        <begin position="18"/>
        <end position="154"/>
    </location>
</feature>
<comment type="caution">
    <text evidence="4">The sequence shown here is derived from an EMBL/GenBank/DDBJ whole genome shotgun (WGS) entry which is preliminary data.</text>
</comment>
<protein>
    <recommendedName>
        <fullName evidence="3">C-type lectin domain-containing protein</fullName>
    </recommendedName>
</protein>
<keyword evidence="1" id="KW-1015">Disulfide bond</keyword>
<dbReference type="InterPro" id="IPR001304">
    <property type="entry name" value="C-type_lectin-like"/>
</dbReference>
<feature type="domain" description="C-type lectin" evidence="3">
    <location>
        <begin position="30"/>
        <end position="144"/>
    </location>
</feature>
<evidence type="ECO:0000259" key="3">
    <source>
        <dbReference type="PROSITE" id="PS50041"/>
    </source>
</evidence>
<feature type="signal peptide" evidence="2">
    <location>
        <begin position="1"/>
        <end position="17"/>
    </location>
</feature>
<dbReference type="PANTHER" id="PTHR22803">
    <property type="entry name" value="MANNOSE, PHOSPHOLIPASE, LECTIN RECEPTOR RELATED"/>
    <property type="match status" value="1"/>
</dbReference>
<proteinExistence type="predicted"/>
<organism evidence="4 5">
    <name type="scientific">Mesorhabditis spiculigera</name>
    <dbReference type="NCBI Taxonomy" id="96644"/>
    <lineage>
        <taxon>Eukaryota</taxon>
        <taxon>Metazoa</taxon>
        <taxon>Ecdysozoa</taxon>
        <taxon>Nematoda</taxon>
        <taxon>Chromadorea</taxon>
        <taxon>Rhabditida</taxon>
        <taxon>Rhabditina</taxon>
        <taxon>Rhabditomorpha</taxon>
        <taxon>Rhabditoidea</taxon>
        <taxon>Rhabditidae</taxon>
        <taxon>Mesorhabditinae</taxon>
        <taxon>Mesorhabditis</taxon>
    </lineage>
</organism>
<dbReference type="Pfam" id="PF00059">
    <property type="entry name" value="Lectin_C"/>
    <property type="match status" value="1"/>
</dbReference>
<dbReference type="InterPro" id="IPR050111">
    <property type="entry name" value="C-type_lectin/snaclec_domain"/>
</dbReference>
<dbReference type="PROSITE" id="PS50041">
    <property type="entry name" value="C_TYPE_LECTIN_2"/>
    <property type="match status" value="1"/>
</dbReference>
<keyword evidence="2" id="KW-0732">Signal</keyword>
<feature type="non-terminal residue" evidence="4">
    <location>
        <position position="154"/>
    </location>
</feature>
<reference evidence="4" key="1">
    <citation type="submission" date="2023-06" db="EMBL/GenBank/DDBJ databases">
        <authorList>
            <person name="Delattre M."/>
        </authorList>
    </citation>
    <scope>NUCLEOTIDE SEQUENCE</scope>
    <source>
        <strain evidence="4">AF72</strain>
    </source>
</reference>
<dbReference type="InterPro" id="IPR016186">
    <property type="entry name" value="C-type_lectin-like/link_sf"/>
</dbReference>
<accession>A0AA36CPX4</accession>
<dbReference type="Proteomes" id="UP001177023">
    <property type="component" value="Unassembled WGS sequence"/>
</dbReference>
<gene>
    <name evidence="4" type="ORF">MSPICULIGERA_LOCUS11014</name>
</gene>
<keyword evidence="5" id="KW-1185">Reference proteome</keyword>
<dbReference type="InterPro" id="IPR018378">
    <property type="entry name" value="C-type_lectin_CS"/>
</dbReference>
<dbReference type="CDD" id="cd00037">
    <property type="entry name" value="CLECT"/>
    <property type="match status" value="1"/>
</dbReference>
<dbReference type="InterPro" id="IPR016187">
    <property type="entry name" value="CTDL_fold"/>
</dbReference>
<dbReference type="AlphaFoldDB" id="A0AA36CPX4"/>
<evidence type="ECO:0000256" key="1">
    <source>
        <dbReference type="ARBA" id="ARBA00023157"/>
    </source>
</evidence>
<sequence length="154" mass="16990">MVAKILLLSAAIAAVAAELGCEDGWTLGKGTDQCYKRFDDLTDYNRAEVVCKELGAELPNIHSEAENAAIHALDVPNQRLRLGATRFGSGKYDFKWSNGSPMDFTKFDDASMGNSYGYENCLDMAEVDRWNDVRCDMPEIIVCQKKGSHISTGK</sequence>
<dbReference type="Gene3D" id="3.10.100.10">
    <property type="entry name" value="Mannose-Binding Protein A, subunit A"/>
    <property type="match status" value="1"/>
</dbReference>
<dbReference type="PROSITE" id="PS00615">
    <property type="entry name" value="C_TYPE_LECTIN_1"/>
    <property type="match status" value="1"/>
</dbReference>
<dbReference type="SMART" id="SM00034">
    <property type="entry name" value="CLECT"/>
    <property type="match status" value="1"/>
</dbReference>
<name>A0AA36CPX4_9BILA</name>